<dbReference type="WBParaSite" id="GPUH_0001773901-mRNA-1">
    <property type="protein sequence ID" value="GPUH_0001773901-mRNA-1"/>
    <property type="gene ID" value="GPUH_0001773901"/>
</dbReference>
<gene>
    <name evidence="1" type="ORF">GPUH_LOCUS17717</name>
</gene>
<reference evidence="1 2" key="2">
    <citation type="submission" date="2018-11" db="EMBL/GenBank/DDBJ databases">
        <authorList>
            <consortium name="Pathogen Informatics"/>
        </authorList>
    </citation>
    <scope>NUCLEOTIDE SEQUENCE [LARGE SCALE GENOMIC DNA]</scope>
</reference>
<organism evidence="3">
    <name type="scientific">Gongylonema pulchrum</name>
    <dbReference type="NCBI Taxonomy" id="637853"/>
    <lineage>
        <taxon>Eukaryota</taxon>
        <taxon>Metazoa</taxon>
        <taxon>Ecdysozoa</taxon>
        <taxon>Nematoda</taxon>
        <taxon>Chromadorea</taxon>
        <taxon>Rhabditida</taxon>
        <taxon>Spirurina</taxon>
        <taxon>Spiruromorpha</taxon>
        <taxon>Spiruroidea</taxon>
        <taxon>Gongylonematidae</taxon>
        <taxon>Gongylonema</taxon>
    </lineage>
</organism>
<dbReference type="Proteomes" id="UP000271098">
    <property type="component" value="Unassembled WGS sequence"/>
</dbReference>
<name>A0A183E9S5_9BILA</name>
<reference evidence="3" key="1">
    <citation type="submission" date="2016-06" db="UniProtKB">
        <authorList>
            <consortium name="WormBaseParasite"/>
        </authorList>
    </citation>
    <scope>IDENTIFICATION</scope>
</reference>
<accession>A0A183E9S5</accession>
<evidence type="ECO:0000313" key="3">
    <source>
        <dbReference type="WBParaSite" id="GPUH_0001773901-mRNA-1"/>
    </source>
</evidence>
<evidence type="ECO:0000313" key="2">
    <source>
        <dbReference type="Proteomes" id="UP000271098"/>
    </source>
</evidence>
<proteinExistence type="predicted"/>
<dbReference type="AlphaFoldDB" id="A0A183E9S5"/>
<protein>
    <submittedName>
        <fullName evidence="3">Universal stress protein</fullName>
    </submittedName>
</protein>
<dbReference type="EMBL" id="UYRT01085590">
    <property type="protein sequence ID" value="VDN30326.1"/>
    <property type="molecule type" value="Genomic_DNA"/>
</dbReference>
<sequence length="113" mass="12197">MSVTISWIVPVDGLECRAVTDSLSSAKAANTVAVPVMRNIEAGARQNLDEISSSDRKAADDEMCEDLLLRHKYHVSGTAGEVVEQIRSPSLAYYVLVRFAHVGHRGPSAMVNG</sequence>
<keyword evidence="2" id="KW-1185">Reference proteome</keyword>
<evidence type="ECO:0000313" key="1">
    <source>
        <dbReference type="EMBL" id="VDN30326.1"/>
    </source>
</evidence>